<name>A0AAN9L890_CANGL</name>
<dbReference type="EMBL" id="JAYMYQ010000005">
    <property type="protein sequence ID" value="KAK7329533.1"/>
    <property type="molecule type" value="Genomic_DNA"/>
</dbReference>
<evidence type="ECO:0000313" key="2">
    <source>
        <dbReference type="EMBL" id="KAK7329533.1"/>
    </source>
</evidence>
<dbReference type="AlphaFoldDB" id="A0AAN9L890"/>
<evidence type="ECO:0000313" key="3">
    <source>
        <dbReference type="Proteomes" id="UP001367508"/>
    </source>
</evidence>
<keyword evidence="3" id="KW-1185">Reference proteome</keyword>
<sequence length="333" mass="36082">MFGQVWEWSRDPGDMPTWDSLVPYTWELMIDCCAPNMEHVPTTEQSRLEFAENVGGQQGFGSDESSAASNGISEDDGLFRGSEHSETDRSTGETKVEGGLSDGRECGSVKSGGGNLVLNIDPWPLRLRVGQKIVILGRGRRASVLVGVVAQACVGTDKQRATTRNAVVVVEANIGRIVVSNDRVKQGDEVLVCKGYRRAYTAHLTWLTSPLCAGELQDLVAKAARTAGQGVLDVDGFLDATSSLNAAKVFKICPPPDVLSGTTMMDHIGDMEEVPSAQIHSFLAWEGTSEMLEVLLYDPSYWKDSRLSANNIWETILANQQLSTKVLDTGTTT</sequence>
<evidence type="ECO:0000256" key="1">
    <source>
        <dbReference type="SAM" id="MobiDB-lite"/>
    </source>
</evidence>
<protein>
    <submittedName>
        <fullName evidence="2">Uncharacterized protein</fullName>
    </submittedName>
</protein>
<dbReference type="Proteomes" id="UP001367508">
    <property type="component" value="Unassembled WGS sequence"/>
</dbReference>
<organism evidence="2 3">
    <name type="scientific">Canavalia gladiata</name>
    <name type="common">Sword bean</name>
    <name type="synonym">Dolichos gladiatus</name>
    <dbReference type="NCBI Taxonomy" id="3824"/>
    <lineage>
        <taxon>Eukaryota</taxon>
        <taxon>Viridiplantae</taxon>
        <taxon>Streptophyta</taxon>
        <taxon>Embryophyta</taxon>
        <taxon>Tracheophyta</taxon>
        <taxon>Spermatophyta</taxon>
        <taxon>Magnoliopsida</taxon>
        <taxon>eudicotyledons</taxon>
        <taxon>Gunneridae</taxon>
        <taxon>Pentapetalae</taxon>
        <taxon>rosids</taxon>
        <taxon>fabids</taxon>
        <taxon>Fabales</taxon>
        <taxon>Fabaceae</taxon>
        <taxon>Papilionoideae</taxon>
        <taxon>50 kb inversion clade</taxon>
        <taxon>NPAAA clade</taxon>
        <taxon>indigoferoid/millettioid clade</taxon>
        <taxon>Phaseoleae</taxon>
        <taxon>Canavalia</taxon>
    </lineage>
</organism>
<accession>A0AAN9L890</accession>
<gene>
    <name evidence="2" type="ORF">VNO77_23703</name>
</gene>
<feature type="region of interest" description="Disordered" evidence="1">
    <location>
        <begin position="55"/>
        <end position="107"/>
    </location>
</feature>
<proteinExistence type="predicted"/>
<feature type="compositionally biased region" description="Polar residues" evidence="1">
    <location>
        <begin position="63"/>
        <end position="72"/>
    </location>
</feature>
<comment type="caution">
    <text evidence="2">The sequence shown here is derived from an EMBL/GenBank/DDBJ whole genome shotgun (WGS) entry which is preliminary data.</text>
</comment>
<reference evidence="2 3" key="1">
    <citation type="submission" date="2024-01" db="EMBL/GenBank/DDBJ databases">
        <title>The genomes of 5 underutilized Papilionoideae crops provide insights into root nodulation and disease resistanc.</title>
        <authorList>
            <person name="Jiang F."/>
        </authorList>
    </citation>
    <scope>NUCLEOTIDE SEQUENCE [LARGE SCALE GENOMIC DNA]</scope>
    <source>
        <strain evidence="2">LVBAO_FW01</strain>
        <tissue evidence="2">Leaves</tissue>
    </source>
</reference>
<feature type="compositionally biased region" description="Basic and acidic residues" evidence="1">
    <location>
        <begin position="77"/>
        <end position="107"/>
    </location>
</feature>